<keyword evidence="9" id="KW-1133">Transmembrane helix</keyword>
<keyword evidence="9" id="KW-0812">Transmembrane</keyword>
<evidence type="ECO:0000256" key="6">
    <source>
        <dbReference type="ARBA" id="ARBA00023004"/>
    </source>
</evidence>
<evidence type="ECO:0000256" key="9">
    <source>
        <dbReference type="SAM" id="Phobius"/>
    </source>
</evidence>
<evidence type="ECO:0000256" key="1">
    <source>
        <dbReference type="ARBA" id="ARBA00004586"/>
    </source>
</evidence>
<dbReference type="OMA" id="LAMTTVY"/>
<dbReference type="FunFam" id="1.10.630.10:FF:000005">
    <property type="entry name" value="cytochrome P450 4F22 isoform X2"/>
    <property type="match status" value="1"/>
</dbReference>
<dbReference type="GO" id="GO:0004497">
    <property type="term" value="F:monooxygenase activity"/>
    <property type="evidence" value="ECO:0007669"/>
    <property type="project" value="UniProtKB-KW"/>
</dbReference>
<evidence type="ECO:0000256" key="4">
    <source>
        <dbReference type="ARBA" id="ARBA00022723"/>
    </source>
</evidence>
<dbReference type="InterPro" id="IPR001128">
    <property type="entry name" value="Cyt_P450"/>
</dbReference>
<reference evidence="10" key="1">
    <citation type="submission" date="2025-08" db="UniProtKB">
        <authorList>
            <consortium name="Ensembl"/>
        </authorList>
    </citation>
    <scope>IDENTIFICATION</scope>
</reference>
<keyword evidence="7" id="KW-0560">Oxidoreductase</keyword>
<sequence length="505" mass="58016">CACWLRVRRMWELLGSLLLLLCAACCSLWVLRRRTRPALDAFPGPPAHWLYGHTHLVSDDEQWLRNLLKLFREYRYVFPMWLGPFIATLQISHPDYAKAIISTAEPKTDLGYVFIIPWIGLSLLTSSGPRWFRSRRMLSPGFHMEILKPYVSLMVESTQVLIDKWEKRIKTENLFDVFEDISLMMLDSIMKCAFSYRSSCQTDSDNSYVSAVFDLTEIMHRRTQIFPYHFDVIFNLSPLGFRFRKACNVAHEHTAKVIKERKEVLLGEEELEKIKAKRYLDFLDILLSVRDDKGNGLAEEDIQAEVDTFMFEGHDTTASGLAWALNAMAHNPHHQDACRAEVTSLLAGRTFLTWDDLSQLSYTTMCIKESLRLQAAVPAISRKMSKPITLCDGRVIPTGTRVFINIYCLHRNPEFWKDPEVYDPLRFSPENAANRHPYAFIPFSAGPRTGIGQHFAMNELRVTLALILSRFRVLPGPVEALPVPRIVTRSTTGFQLQLERISPLA</sequence>
<dbReference type="AlphaFoldDB" id="S4RPR6"/>
<dbReference type="SUPFAM" id="SSF48264">
    <property type="entry name" value="Cytochrome P450"/>
    <property type="match status" value="1"/>
</dbReference>
<dbReference type="InterPro" id="IPR050196">
    <property type="entry name" value="Cytochrome_P450_Monoox"/>
</dbReference>
<evidence type="ECO:0000256" key="2">
    <source>
        <dbReference type="ARBA" id="ARBA00010617"/>
    </source>
</evidence>
<dbReference type="GO" id="GO:0020037">
    <property type="term" value="F:heme binding"/>
    <property type="evidence" value="ECO:0007669"/>
    <property type="project" value="InterPro"/>
</dbReference>
<keyword evidence="6" id="KW-0408">Iron</keyword>
<reference evidence="10" key="2">
    <citation type="submission" date="2025-09" db="UniProtKB">
        <authorList>
            <consortium name="Ensembl"/>
        </authorList>
    </citation>
    <scope>IDENTIFICATION</scope>
</reference>
<evidence type="ECO:0000256" key="5">
    <source>
        <dbReference type="ARBA" id="ARBA00022824"/>
    </source>
</evidence>
<dbReference type="GO" id="GO:0016705">
    <property type="term" value="F:oxidoreductase activity, acting on paired donors, with incorporation or reduction of molecular oxygen"/>
    <property type="evidence" value="ECO:0007669"/>
    <property type="project" value="InterPro"/>
</dbReference>
<comment type="similarity">
    <text evidence="2">Belongs to the cytochrome P450 family.</text>
</comment>
<dbReference type="PRINTS" id="PR00463">
    <property type="entry name" value="EP450I"/>
</dbReference>
<keyword evidence="4" id="KW-0479">Metal-binding</keyword>
<dbReference type="Ensembl" id="ENSPMAT00000007234.1">
    <property type="protein sequence ID" value="ENSPMAP00000007202.1"/>
    <property type="gene ID" value="ENSPMAG00000006486.1"/>
</dbReference>
<organism evidence="10">
    <name type="scientific">Petromyzon marinus</name>
    <name type="common">Sea lamprey</name>
    <dbReference type="NCBI Taxonomy" id="7757"/>
    <lineage>
        <taxon>Eukaryota</taxon>
        <taxon>Metazoa</taxon>
        <taxon>Chordata</taxon>
        <taxon>Craniata</taxon>
        <taxon>Vertebrata</taxon>
        <taxon>Cyclostomata</taxon>
        <taxon>Hyperoartia</taxon>
        <taxon>Petromyzontiformes</taxon>
        <taxon>Petromyzontidae</taxon>
        <taxon>Petromyzon</taxon>
    </lineage>
</organism>
<feature type="transmembrane region" description="Helical" evidence="9">
    <location>
        <begin position="13"/>
        <end position="31"/>
    </location>
</feature>
<comment type="subcellular location">
    <subcellularLocation>
        <location evidence="1">Endoplasmic reticulum membrane</location>
    </subcellularLocation>
</comment>
<evidence type="ECO:0000256" key="8">
    <source>
        <dbReference type="ARBA" id="ARBA00023136"/>
    </source>
</evidence>
<dbReference type="GO" id="GO:0005506">
    <property type="term" value="F:iron ion binding"/>
    <property type="evidence" value="ECO:0007669"/>
    <property type="project" value="InterPro"/>
</dbReference>
<dbReference type="PANTHER" id="PTHR24291">
    <property type="entry name" value="CYTOCHROME P450 FAMILY 4"/>
    <property type="match status" value="1"/>
</dbReference>
<keyword evidence="5" id="KW-0256">Endoplasmic reticulum</keyword>
<dbReference type="GO" id="GO:0005789">
    <property type="term" value="C:endoplasmic reticulum membrane"/>
    <property type="evidence" value="ECO:0007669"/>
    <property type="project" value="UniProtKB-SubCell"/>
</dbReference>
<dbReference type="STRING" id="7757.ENSPMAP00000007202"/>
<dbReference type="PANTHER" id="PTHR24291:SF208">
    <property type="match status" value="1"/>
</dbReference>
<evidence type="ECO:0000256" key="3">
    <source>
        <dbReference type="ARBA" id="ARBA00022617"/>
    </source>
</evidence>
<dbReference type="Pfam" id="PF00067">
    <property type="entry name" value="p450"/>
    <property type="match status" value="1"/>
</dbReference>
<keyword evidence="7" id="KW-0503">Monooxygenase</keyword>
<dbReference type="HOGENOM" id="CLU_001570_5_1_1"/>
<dbReference type="GeneTree" id="ENSGT00940000161527"/>
<dbReference type="PRINTS" id="PR00385">
    <property type="entry name" value="P450"/>
</dbReference>
<proteinExistence type="inferred from homology"/>
<dbReference type="Gene3D" id="1.10.630.10">
    <property type="entry name" value="Cytochrome P450"/>
    <property type="match status" value="1"/>
</dbReference>
<evidence type="ECO:0000313" key="10">
    <source>
        <dbReference type="Ensembl" id="ENSPMAP00000007202.1"/>
    </source>
</evidence>
<keyword evidence="3" id="KW-0349">Heme</keyword>
<dbReference type="InterPro" id="IPR002401">
    <property type="entry name" value="Cyt_P450_E_grp-I"/>
</dbReference>
<protein>
    <submittedName>
        <fullName evidence="10">Cytochrome P450, family 4, subfamily T, polypeptide 8</fullName>
    </submittedName>
</protein>
<name>S4RPR6_PETMA</name>
<keyword evidence="8 9" id="KW-0472">Membrane</keyword>
<accession>S4RPR6</accession>
<evidence type="ECO:0000256" key="7">
    <source>
        <dbReference type="ARBA" id="ARBA00023033"/>
    </source>
</evidence>
<dbReference type="InterPro" id="IPR036396">
    <property type="entry name" value="Cyt_P450_sf"/>
</dbReference>
<feature type="transmembrane region" description="Helical" evidence="9">
    <location>
        <begin position="112"/>
        <end position="132"/>
    </location>
</feature>